<feature type="repeat" description="ANK" evidence="3">
    <location>
        <begin position="162"/>
        <end position="199"/>
    </location>
</feature>
<dbReference type="Gene3D" id="1.25.40.20">
    <property type="entry name" value="Ankyrin repeat-containing domain"/>
    <property type="match status" value="1"/>
</dbReference>
<sequence length="222" mass="24502">MKVLLFLLTMEIFSSCRASDHPISKEAHMQQENIIELVSKNDIEAVKNALENGATVNAQDKSKRNLLLLATINKQVAMAKLLVEKGADVNMQADNQDNAFLYAGASGQTELVKLYLAHGARFDLFNRYNGTALIPACERGHVETVRLLANTKKYPIDHINRLGWTALMEAVVLGDGSKKYQEIIQILKQAGANLQITDNEGISALQHAKNNGFTEIVKILSN</sequence>
<evidence type="ECO:0000256" key="1">
    <source>
        <dbReference type="ARBA" id="ARBA00022737"/>
    </source>
</evidence>
<gene>
    <name evidence="4" type="ORF">SAMN05421738_10611</name>
</gene>
<dbReference type="EMBL" id="FOUZ01000006">
    <property type="protein sequence ID" value="SFN05326.1"/>
    <property type="molecule type" value="Genomic_DNA"/>
</dbReference>
<dbReference type="RefSeq" id="WP_092907772.1">
    <property type="nucleotide sequence ID" value="NZ_FOUZ01000006.1"/>
</dbReference>
<dbReference type="InterPro" id="IPR002110">
    <property type="entry name" value="Ankyrin_rpt"/>
</dbReference>
<dbReference type="Proteomes" id="UP000199149">
    <property type="component" value="Unassembled WGS sequence"/>
</dbReference>
<keyword evidence="5" id="KW-1185">Reference proteome</keyword>
<dbReference type="PANTHER" id="PTHR24198">
    <property type="entry name" value="ANKYRIN REPEAT AND PROTEIN KINASE DOMAIN-CONTAINING PROTEIN"/>
    <property type="match status" value="1"/>
</dbReference>
<evidence type="ECO:0000256" key="3">
    <source>
        <dbReference type="PROSITE-ProRule" id="PRU00023"/>
    </source>
</evidence>
<dbReference type="AlphaFoldDB" id="A0A1I4VWE0"/>
<keyword evidence="1" id="KW-0677">Repeat</keyword>
<feature type="repeat" description="ANK" evidence="3">
    <location>
        <begin position="62"/>
        <end position="94"/>
    </location>
</feature>
<evidence type="ECO:0000313" key="4">
    <source>
        <dbReference type="EMBL" id="SFN05326.1"/>
    </source>
</evidence>
<name>A0A1I4VWE0_9FLAO</name>
<dbReference type="PANTHER" id="PTHR24198:SF165">
    <property type="entry name" value="ANKYRIN REPEAT-CONTAINING PROTEIN-RELATED"/>
    <property type="match status" value="1"/>
</dbReference>
<evidence type="ECO:0000256" key="2">
    <source>
        <dbReference type="ARBA" id="ARBA00023043"/>
    </source>
</evidence>
<organism evidence="4 5">
    <name type="scientific">Algoriella xinjiangensis</name>
    <dbReference type="NCBI Taxonomy" id="684065"/>
    <lineage>
        <taxon>Bacteria</taxon>
        <taxon>Pseudomonadati</taxon>
        <taxon>Bacteroidota</taxon>
        <taxon>Flavobacteriia</taxon>
        <taxon>Flavobacteriales</taxon>
        <taxon>Weeksellaceae</taxon>
        <taxon>Algoriella</taxon>
    </lineage>
</organism>
<dbReference type="SUPFAM" id="SSF48403">
    <property type="entry name" value="Ankyrin repeat"/>
    <property type="match status" value="1"/>
</dbReference>
<keyword evidence="2 3" id="KW-0040">ANK repeat</keyword>
<dbReference type="Pfam" id="PF00023">
    <property type="entry name" value="Ank"/>
    <property type="match status" value="1"/>
</dbReference>
<dbReference type="InterPro" id="IPR036770">
    <property type="entry name" value="Ankyrin_rpt-contain_sf"/>
</dbReference>
<proteinExistence type="predicted"/>
<accession>A0A1I4VWE0</accession>
<dbReference type="PROSITE" id="PS50088">
    <property type="entry name" value="ANK_REPEAT"/>
    <property type="match status" value="2"/>
</dbReference>
<reference evidence="5" key="1">
    <citation type="submission" date="2016-10" db="EMBL/GenBank/DDBJ databases">
        <authorList>
            <person name="Varghese N."/>
            <person name="Submissions S."/>
        </authorList>
    </citation>
    <scope>NUCLEOTIDE SEQUENCE [LARGE SCALE GENOMIC DNA]</scope>
    <source>
        <strain evidence="5">XJ109</strain>
    </source>
</reference>
<dbReference type="OrthoDB" id="9812708at2"/>
<dbReference type="Pfam" id="PF12796">
    <property type="entry name" value="Ank_2"/>
    <property type="match status" value="1"/>
</dbReference>
<evidence type="ECO:0000313" key="5">
    <source>
        <dbReference type="Proteomes" id="UP000199149"/>
    </source>
</evidence>
<dbReference type="SMART" id="SM00248">
    <property type="entry name" value="ANK"/>
    <property type="match status" value="5"/>
</dbReference>
<protein>
    <submittedName>
        <fullName evidence="4">Uncharacterized protein</fullName>
    </submittedName>
</protein>
<dbReference type="STRING" id="684065.SAMN05421738_10611"/>